<dbReference type="AlphaFoldDB" id="A0A699GPA7"/>
<name>A0A699GPA7_TANCI</name>
<proteinExistence type="predicted"/>
<reference evidence="1" key="1">
    <citation type="journal article" date="2019" name="Sci. Rep.">
        <title>Draft genome of Tanacetum cinerariifolium, the natural source of mosquito coil.</title>
        <authorList>
            <person name="Yamashiro T."/>
            <person name="Shiraishi A."/>
            <person name="Satake H."/>
            <person name="Nakayama K."/>
        </authorList>
    </citation>
    <scope>NUCLEOTIDE SEQUENCE</scope>
</reference>
<gene>
    <name evidence="1" type="ORF">Tci_136061</name>
</gene>
<organism evidence="1">
    <name type="scientific">Tanacetum cinerariifolium</name>
    <name type="common">Dalmatian daisy</name>
    <name type="synonym">Chrysanthemum cinerariifolium</name>
    <dbReference type="NCBI Taxonomy" id="118510"/>
    <lineage>
        <taxon>Eukaryota</taxon>
        <taxon>Viridiplantae</taxon>
        <taxon>Streptophyta</taxon>
        <taxon>Embryophyta</taxon>
        <taxon>Tracheophyta</taxon>
        <taxon>Spermatophyta</taxon>
        <taxon>Magnoliopsida</taxon>
        <taxon>eudicotyledons</taxon>
        <taxon>Gunneridae</taxon>
        <taxon>Pentapetalae</taxon>
        <taxon>asterids</taxon>
        <taxon>campanulids</taxon>
        <taxon>Asterales</taxon>
        <taxon>Asteraceae</taxon>
        <taxon>Asteroideae</taxon>
        <taxon>Anthemideae</taxon>
        <taxon>Anthemidinae</taxon>
        <taxon>Tanacetum</taxon>
    </lineage>
</organism>
<accession>A0A699GPA7</accession>
<evidence type="ECO:0000313" key="1">
    <source>
        <dbReference type="EMBL" id="GEV64084.1"/>
    </source>
</evidence>
<comment type="caution">
    <text evidence="1">The sequence shown here is derived from an EMBL/GenBank/DDBJ whole genome shotgun (WGS) entry which is preliminary data.</text>
</comment>
<feature type="non-terminal residue" evidence="1">
    <location>
        <position position="1"/>
    </location>
</feature>
<sequence length="49" mass="5147">QGPGACWRRVIDVVGESVESGEVAGSDESGGLQVWQEIWVGMNSTLNVG</sequence>
<dbReference type="EMBL" id="BKCJ010029595">
    <property type="protein sequence ID" value="GEV64084.1"/>
    <property type="molecule type" value="Genomic_DNA"/>
</dbReference>
<protein>
    <submittedName>
        <fullName evidence="1">Uncharacterized protein</fullName>
    </submittedName>
</protein>